<dbReference type="OrthoDB" id="1658724at2759"/>
<keyword evidence="3" id="KW-1185">Reference proteome</keyword>
<sequence length="129" mass="14610">MSLKKRDLKLKKRNLKYRPKLLVDSLEPTLCLICTQVRDICKIILYNPHHLRSTNVMLPNIHISINGNMFFFIMGPLQLVSYPPIKMIGIRVGLSLPAAEILILGIPSFLGPVTAPGHIITFLLWIALR</sequence>
<gene>
    <name evidence="2" type="ORF">EZV62_022023</name>
</gene>
<reference evidence="3" key="1">
    <citation type="journal article" date="2019" name="Gigascience">
        <title>De novo genome assembly of the endangered Acer yangbiense, a plant species with extremely small populations endemic to Yunnan Province, China.</title>
        <authorList>
            <person name="Yang J."/>
            <person name="Wariss H.M."/>
            <person name="Tao L."/>
            <person name="Zhang R."/>
            <person name="Yun Q."/>
            <person name="Hollingsworth P."/>
            <person name="Dao Z."/>
            <person name="Luo G."/>
            <person name="Guo H."/>
            <person name="Ma Y."/>
            <person name="Sun W."/>
        </authorList>
    </citation>
    <scope>NUCLEOTIDE SEQUENCE [LARGE SCALE GENOMIC DNA]</scope>
    <source>
        <strain evidence="3">cv. Malutang</strain>
    </source>
</reference>
<evidence type="ECO:0000256" key="1">
    <source>
        <dbReference type="SAM" id="Phobius"/>
    </source>
</evidence>
<keyword evidence="1" id="KW-0472">Membrane</keyword>
<feature type="transmembrane region" description="Helical" evidence="1">
    <location>
        <begin position="61"/>
        <end position="81"/>
    </location>
</feature>
<name>A0A5C7H799_9ROSI</name>
<keyword evidence="1" id="KW-0812">Transmembrane</keyword>
<protein>
    <submittedName>
        <fullName evidence="2">Uncharacterized protein</fullName>
    </submittedName>
</protein>
<comment type="caution">
    <text evidence="2">The sequence shown here is derived from an EMBL/GenBank/DDBJ whole genome shotgun (WGS) entry which is preliminary data.</text>
</comment>
<proteinExistence type="predicted"/>
<dbReference type="EMBL" id="VAHF01000010">
    <property type="protein sequence ID" value="TXG52854.1"/>
    <property type="molecule type" value="Genomic_DNA"/>
</dbReference>
<keyword evidence="1" id="KW-1133">Transmembrane helix</keyword>
<evidence type="ECO:0000313" key="3">
    <source>
        <dbReference type="Proteomes" id="UP000323000"/>
    </source>
</evidence>
<dbReference type="Proteomes" id="UP000323000">
    <property type="component" value="Chromosome 10"/>
</dbReference>
<accession>A0A5C7H799</accession>
<evidence type="ECO:0000313" key="2">
    <source>
        <dbReference type="EMBL" id="TXG52854.1"/>
    </source>
</evidence>
<feature type="transmembrane region" description="Helical" evidence="1">
    <location>
        <begin position="101"/>
        <end position="128"/>
    </location>
</feature>
<organism evidence="2 3">
    <name type="scientific">Acer yangbiense</name>
    <dbReference type="NCBI Taxonomy" id="1000413"/>
    <lineage>
        <taxon>Eukaryota</taxon>
        <taxon>Viridiplantae</taxon>
        <taxon>Streptophyta</taxon>
        <taxon>Embryophyta</taxon>
        <taxon>Tracheophyta</taxon>
        <taxon>Spermatophyta</taxon>
        <taxon>Magnoliopsida</taxon>
        <taxon>eudicotyledons</taxon>
        <taxon>Gunneridae</taxon>
        <taxon>Pentapetalae</taxon>
        <taxon>rosids</taxon>
        <taxon>malvids</taxon>
        <taxon>Sapindales</taxon>
        <taxon>Sapindaceae</taxon>
        <taxon>Hippocastanoideae</taxon>
        <taxon>Acereae</taxon>
        <taxon>Acer</taxon>
    </lineage>
</organism>
<dbReference type="AlphaFoldDB" id="A0A5C7H799"/>